<evidence type="ECO:0000313" key="3">
    <source>
        <dbReference type="Proteomes" id="UP000010094"/>
    </source>
</evidence>
<evidence type="ECO:0000313" key="2">
    <source>
        <dbReference type="EMBL" id="AFN82835.1"/>
    </source>
</evidence>
<organism evidence="2 3">
    <name type="scientific">Encephalitozoon romaleae (strain SJ-2008)</name>
    <name type="common">Microsporidian parasite</name>
    <dbReference type="NCBI Taxonomy" id="1178016"/>
    <lineage>
        <taxon>Eukaryota</taxon>
        <taxon>Fungi</taxon>
        <taxon>Fungi incertae sedis</taxon>
        <taxon>Microsporidia</taxon>
        <taxon>Unikaryonidae</taxon>
        <taxon>Encephalitozoon</taxon>
    </lineage>
</organism>
<dbReference type="OrthoDB" id="432544at2759"/>
<protein>
    <submittedName>
        <fullName evidence="2">6-phosphogluconolactonase/glucosamine-6-phosphate isomerase/deaminase</fullName>
    </submittedName>
</protein>
<dbReference type="EMBL" id="CP003521">
    <property type="protein sequence ID" value="AFN82835.1"/>
    <property type="molecule type" value="Genomic_DNA"/>
</dbReference>
<dbReference type="Gene3D" id="3.40.50.1360">
    <property type="match status" value="1"/>
</dbReference>
<dbReference type="InterPro" id="IPR006148">
    <property type="entry name" value="Glc/Gal-6P_isomerase"/>
</dbReference>
<dbReference type="InterPro" id="IPR039104">
    <property type="entry name" value="6PGL"/>
</dbReference>
<dbReference type="PANTHER" id="PTHR11054">
    <property type="entry name" value="6-PHOSPHOGLUCONOLACTONASE"/>
    <property type="match status" value="1"/>
</dbReference>
<dbReference type="PANTHER" id="PTHR11054:SF0">
    <property type="entry name" value="6-PHOSPHOGLUCONOLACTONASE"/>
    <property type="match status" value="1"/>
</dbReference>
<dbReference type="Proteomes" id="UP000010094">
    <property type="component" value="Chromosome IV"/>
</dbReference>
<keyword evidence="3" id="KW-1185">Reference proteome</keyword>
<reference evidence="2 3" key="1">
    <citation type="journal article" date="2012" name="Proc. Natl. Acad. Sci. U.S.A.">
        <title>Gain and loss of multiple functionally related, horizontally transferred genes in the reduced genomes of two microsporidian parasites.</title>
        <authorList>
            <person name="Pombert J.-F."/>
            <person name="Selman M."/>
            <person name="Burki F."/>
            <person name="Bardell F.T."/>
            <person name="Farinelli L."/>
            <person name="Solter L.F."/>
            <person name="Whitman D.W."/>
            <person name="Weiss L.M."/>
            <person name="Corradi N."/>
            <person name="Keeling P.J."/>
        </authorList>
    </citation>
    <scope>NUCLEOTIDE SEQUENCE [LARGE SCALE GENOMIC DNA]</scope>
    <source>
        <strain evidence="2 3">SJ-2008</strain>
    </source>
</reference>
<dbReference type="KEGG" id="ero:EROM_040670"/>
<gene>
    <name evidence="2" type="ordered locus">EROM_040670</name>
</gene>
<dbReference type="RefSeq" id="XP_009264332.1">
    <property type="nucleotide sequence ID" value="XM_009266057.1"/>
</dbReference>
<dbReference type="GeneID" id="20521131"/>
<dbReference type="AlphaFoldDB" id="I7ADZ9"/>
<name>I7ADZ9_ENCRO</name>
<dbReference type="InterPro" id="IPR037171">
    <property type="entry name" value="NagB/RpiA_transferase-like"/>
</dbReference>
<proteinExistence type="predicted"/>
<dbReference type="SUPFAM" id="SSF100950">
    <property type="entry name" value="NagB/RpiA/CoA transferase-like"/>
    <property type="match status" value="1"/>
</dbReference>
<evidence type="ECO:0000259" key="1">
    <source>
        <dbReference type="Pfam" id="PF01182"/>
    </source>
</evidence>
<dbReference type="VEuPathDB" id="MicrosporidiaDB:EROM_040670"/>
<dbReference type="HOGENOM" id="CLU_1391190_0_0_1"/>
<accession>I7ADZ9</accession>
<keyword evidence="2" id="KW-0413">Isomerase</keyword>
<dbReference type="GO" id="GO:0016853">
    <property type="term" value="F:isomerase activity"/>
    <property type="evidence" value="ECO:0007669"/>
    <property type="project" value="UniProtKB-KW"/>
</dbReference>
<feature type="domain" description="Glucosamine/galactosamine-6-phosphate isomerase" evidence="1">
    <location>
        <begin position="24"/>
        <end position="173"/>
    </location>
</feature>
<sequence>MNVLFTEDFNGEIYKILREYCGKNLALMISGGSLLQCLDDKRYTDLDTSRWKIFYSDEREDQNYLNYTASMGFISKTNGKVYKICTSRPLEEAARMYSTELTDIDVCLLGIGGDGHICSLPPGCKELDSDDYVVALEGNFPVSPKRVSITPRFINKKIKKLYFVVPNSKKKGVHSPDKSITQRITRGFSVILEK</sequence>
<dbReference type="Pfam" id="PF01182">
    <property type="entry name" value="Glucosamine_iso"/>
    <property type="match status" value="1"/>
</dbReference>
<dbReference type="GO" id="GO:0005975">
    <property type="term" value="P:carbohydrate metabolic process"/>
    <property type="evidence" value="ECO:0007669"/>
    <property type="project" value="InterPro"/>
</dbReference>